<evidence type="ECO:0000313" key="5">
    <source>
        <dbReference type="EMBL" id="PNT97524.1"/>
    </source>
</evidence>
<evidence type="ECO:0000256" key="3">
    <source>
        <dbReference type="ARBA" id="ARBA00023002"/>
    </source>
</evidence>
<dbReference type="GO" id="GO:0016491">
    <property type="term" value="F:oxidoreductase activity"/>
    <property type="evidence" value="ECO:0007669"/>
    <property type="project" value="UniProtKB-KW"/>
</dbReference>
<name>A0A2K2FC21_9CLOT</name>
<dbReference type="EMBL" id="NIOJ01000036">
    <property type="protein sequence ID" value="PNT97524.1"/>
    <property type="molecule type" value="Genomic_DNA"/>
</dbReference>
<evidence type="ECO:0000256" key="2">
    <source>
        <dbReference type="ARBA" id="ARBA00022643"/>
    </source>
</evidence>
<keyword evidence="1" id="KW-0285">Flavoprotein</keyword>
<reference evidence="5 6" key="1">
    <citation type="submission" date="2017-06" db="EMBL/GenBank/DDBJ databases">
        <title>Investigating the central metabolism of Clostridium thermosuccinogenes.</title>
        <authorList>
            <person name="Koendjbiharie J.G."/>
            <person name="van Kranenburg R."/>
        </authorList>
    </citation>
    <scope>NUCLEOTIDE SEQUENCE [LARGE SCALE GENOMIC DNA]</scope>
    <source>
        <strain evidence="5 6">DSM 5806</strain>
    </source>
</reference>
<dbReference type="KEGG" id="cthd:CDO33_09755"/>
<evidence type="ECO:0000256" key="1">
    <source>
        <dbReference type="ARBA" id="ARBA00022630"/>
    </source>
</evidence>
<keyword evidence="6" id="KW-1185">Reference proteome</keyword>
<dbReference type="PANTHER" id="PTHR23026:SF90">
    <property type="entry name" value="IODOTYROSINE DEIODINASE 1"/>
    <property type="match status" value="1"/>
</dbReference>
<dbReference type="AlphaFoldDB" id="A0A2K2FC21"/>
<organism evidence="5 6">
    <name type="scientific">Clostridium thermosuccinogenes</name>
    <dbReference type="NCBI Taxonomy" id="84032"/>
    <lineage>
        <taxon>Bacteria</taxon>
        <taxon>Bacillati</taxon>
        <taxon>Bacillota</taxon>
        <taxon>Clostridia</taxon>
        <taxon>Eubacteriales</taxon>
        <taxon>Clostridiaceae</taxon>
        <taxon>Clostridium</taxon>
    </lineage>
</organism>
<evidence type="ECO:0000259" key="4">
    <source>
        <dbReference type="Pfam" id="PF00881"/>
    </source>
</evidence>
<accession>A0A2K2FC21</accession>
<feature type="domain" description="Nitroreductase" evidence="4">
    <location>
        <begin position="5"/>
        <end position="57"/>
    </location>
</feature>
<dbReference type="OrthoDB" id="9812105at2"/>
<keyword evidence="3" id="KW-0560">Oxidoreductase</keyword>
<dbReference type="InterPro" id="IPR050627">
    <property type="entry name" value="Nitroreductase/BluB"/>
</dbReference>
<proteinExistence type="predicted"/>
<comment type="caution">
    <text evidence="5">The sequence shown here is derived from an EMBL/GenBank/DDBJ whole genome shotgun (WGS) entry which is preliminary data.</text>
</comment>
<protein>
    <submittedName>
        <fullName evidence="5">Nitroreductase family protein</fullName>
    </submittedName>
</protein>
<dbReference type="Pfam" id="PF00881">
    <property type="entry name" value="Nitroreductase"/>
    <property type="match status" value="2"/>
</dbReference>
<gene>
    <name evidence="5" type="ORF">CDQ84_13160</name>
</gene>
<dbReference type="RefSeq" id="WP_103082192.1">
    <property type="nucleotide sequence ID" value="NZ_CP021850.1"/>
</dbReference>
<dbReference type="FunFam" id="3.40.109.10:FF:000012">
    <property type="entry name" value="Nitroreductase family protein"/>
    <property type="match status" value="1"/>
</dbReference>
<evidence type="ECO:0000313" key="6">
    <source>
        <dbReference type="Proteomes" id="UP000236151"/>
    </source>
</evidence>
<dbReference type="Gene3D" id="3.40.109.10">
    <property type="entry name" value="NADH Oxidase"/>
    <property type="match status" value="1"/>
</dbReference>
<dbReference type="Proteomes" id="UP000236151">
    <property type="component" value="Unassembled WGS sequence"/>
</dbReference>
<dbReference type="PANTHER" id="PTHR23026">
    <property type="entry name" value="NADPH NITROREDUCTASE"/>
    <property type="match status" value="1"/>
</dbReference>
<dbReference type="SUPFAM" id="SSF55469">
    <property type="entry name" value="FMN-dependent nitroreductase-like"/>
    <property type="match status" value="1"/>
</dbReference>
<feature type="domain" description="Nitroreductase" evidence="4">
    <location>
        <begin position="62"/>
        <end position="145"/>
    </location>
</feature>
<keyword evidence="2" id="KW-0288">FMN</keyword>
<dbReference type="InterPro" id="IPR000415">
    <property type="entry name" value="Nitroreductase-like"/>
</dbReference>
<sequence>MQAIFNRRSIRKYTDKKVPEEMIEQILRAGMAAPSAGNSQPWHFIVVDDRNILNEITKVHPYSKMLNEASHAIIVCGDRSLQKYEGYWVQDCSAAMENMLIMAQDIGLGAVWLGVYPNEERVKAISEIFGLPENVTPLSIMSLGYPAETKEPANRFNPSRVHRNRW</sequence>
<dbReference type="InterPro" id="IPR029479">
    <property type="entry name" value="Nitroreductase"/>
</dbReference>
<dbReference type="CDD" id="cd02150">
    <property type="entry name" value="nitroreductase"/>
    <property type="match status" value="1"/>
</dbReference>